<dbReference type="Proteomes" id="UP000323257">
    <property type="component" value="Unassembled WGS sequence"/>
</dbReference>
<gene>
    <name evidence="2" type="ORF">BCM02_11829</name>
</gene>
<evidence type="ECO:0000259" key="1">
    <source>
        <dbReference type="Pfam" id="PF16116"/>
    </source>
</evidence>
<dbReference type="EMBL" id="VNHS01000018">
    <property type="protein sequence ID" value="TYP68632.1"/>
    <property type="molecule type" value="Genomic_DNA"/>
</dbReference>
<dbReference type="AlphaFoldDB" id="A0A5S5BR43"/>
<accession>A0A5S5BR43</accession>
<dbReference type="Gene3D" id="3.20.20.80">
    <property type="entry name" value="Glycosidases"/>
    <property type="match status" value="1"/>
</dbReference>
<dbReference type="SUPFAM" id="SSF51445">
    <property type="entry name" value="(Trans)glycosidases"/>
    <property type="match status" value="1"/>
</dbReference>
<evidence type="ECO:0000313" key="3">
    <source>
        <dbReference type="Proteomes" id="UP000323257"/>
    </source>
</evidence>
<feature type="domain" description="DUF4832" evidence="1">
    <location>
        <begin position="235"/>
        <end position="446"/>
    </location>
</feature>
<protein>
    <submittedName>
        <fullName evidence="2">Uncharacterized protein DUF4832</fullName>
    </submittedName>
</protein>
<sequence>MPKNVEKGILIFLGIVSILFVATPMNAGTDGKTVSFPVETSEVLHNPYMGFVGDSRTLDVVQPVQLVHANLTWRDLEPEKGRFAFEEIEQTFHFEEWRAQGVKINLRIVLDYPSDVSHMDIPDWLYEEIDEAGVWYDDEYGQGFSPDYANTILIRYHERLIAEVARRYNADPLIAFVQLGSIGHWGEWHTMDEGENPIDFPGQRVTDQYAGHYVRYFTNKPLLMRRPHEIALNHKMGLYNDAFGKRDATVDGFYDWYKNGYVSWLTQKKEPAMPDFWKNAPSGGEFSANVLNYFSDAQIKETLYQAQLTHVSWMGPNSPVRAEAGGPLQANIDRFLKTIGYRFVLYKTVYEEIRKPGDTLHIRLLAKNKGIAPFYFRWPLELTLADASGKVVSSIRSGADIRKWLPGTNEAIVHLPIARGLAPGTYELSAAIVDPVTGQPGIDFANEGRTTDGRYKIGELEVIQ</sequence>
<organism evidence="2 3">
    <name type="scientific">Paenibacillus methanolicus</name>
    <dbReference type="NCBI Taxonomy" id="582686"/>
    <lineage>
        <taxon>Bacteria</taxon>
        <taxon>Bacillati</taxon>
        <taxon>Bacillota</taxon>
        <taxon>Bacilli</taxon>
        <taxon>Bacillales</taxon>
        <taxon>Paenibacillaceae</taxon>
        <taxon>Paenibacillus</taxon>
    </lineage>
</organism>
<dbReference type="InterPro" id="IPR032267">
    <property type="entry name" value="DUF4832"/>
</dbReference>
<name>A0A5S5BR43_9BACL</name>
<keyword evidence="3" id="KW-1185">Reference proteome</keyword>
<evidence type="ECO:0000313" key="2">
    <source>
        <dbReference type="EMBL" id="TYP68632.1"/>
    </source>
</evidence>
<dbReference type="Pfam" id="PF16116">
    <property type="entry name" value="DUF4832"/>
    <property type="match status" value="1"/>
</dbReference>
<proteinExistence type="predicted"/>
<reference evidence="2 3" key="1">
    <citation type="submission" date="2019-07" db="EMBL/GenBank/DDBJ databases">
        <title>Genomic Encyclopedia of Type Strains, Phase III (KMG-III): the genomes of soil and plant-associated and newly described type strains.</title>
        <authorList>
            <person name="Whitman W."/>
        </authorList>
    </citation>
    <scope>NUCLEOTIDE SEQUENCE [LARGE SCALE GENOMIC DNA]</scope>
    <source>
        <strain evidence="2 3">BL24</strain>
    </source>
</reference>
<dbReference type="InterPro" id="IPR017853">
    <property type="entry name" value="GH"/>
</dbReference>
<comment type="caution">
    <text evidence="2">The sequence shown here is derived from an EMBL/GenBank/DDBJ whole genome shotgun (WGS) entry which is preliminary data.</text>
</comment>